<dbReference type="SMART" id="SM00555">
    <property type="entry name" value="GIT"/>
    <property type="match status" value="2"/>
</dbReference>
<dbReference type="GO" id="GO:0005096">
    <property type="term" value="F:GTPase activator activity"/>
    <property type="evidence" value="ECO:0007669"/>
    <property type="project" value="InterPro"/>
</dbReference>
<feature type="domain" description="GIT Spa2 homology (SHD)" evidence="2">
    <location>
        <begin position="180"/>
        <end position="210"/>
    </location>
</feature>
<dbReference type="GO" id="GO:0031267">
    <property type="term" value="F:small GTPase binding"/>
    <property type="evidence" value="ECO:0007669"/>
    <property type="project" value="TreeGrafter"/>
</dbReference>
<feature type="domain" description="GIT Spa2 homology (SHD)" evidence="2">
    <location>
        <begin position="93"/>
        <end position="123"/>
    </location>
</feature>
<dbReference type="PANTHER" id="PTHR46097:SF3">
    <property type="entry name" value="ARF GTPASE-ACTIVATING PROTEIN GIT"/>
    <property type="match status" value="1"/>
</dbReference>
<keyword evidence="4" id="KW-1185">Reference proteome</keyword>
<proteinExistence type="predicted"/>
<dbReference type="GO" id="GO:0007420">
    <property type="term" value="P:brain development"/>
    <property type="evidence" value="ECO:0007669"/>
    <property type="project" value="InterPro"/>
</dbReference>
<evidence type="ECO:0000256" key="1">
    <source>
        <dbReference type="SAM" id="MobiDB-lite"/>
    </source>
</evidence>
<name>A0A3P7P9E3_DIBLA</name>
<dbReference type="PANTHER" id="PTHR46097">
    <property type="entry name" value="G PROTEIN-COUPLED RECEPTOR KINASE INTERACTING ARFGAP"/>
    <property type="match status" value="1"/>
</dbReference>
<reference evidence="3 4" key="1">
    <citation type="submission" date="2018-11" db="EMBL/GenBank/DDBJ databases">
        <authorList>
            <consortium name="Pathogen Informatics"/>
        </authorList>
    </citation>
    <scope>NUCLEOTIDE SEQUENCE [LARGE SCALE GENOMIC DNA]</scope>
</reference>
<gene>
    <name evidence="3" type="ORF">DILT_LOCUS12523</name>
</gene>
<evidence type="ECO:0000313" key="4">
    <source>
        <dbReference type="Proteomes" id="UP000281553"/>
    </source>
</evidence>
<protein>
    <recommendedName>
        <fullName evidence="2">GIT Spa2 homology (SHD) domain-containing protein</fullName>
    </recommendedName>
</protein>
<dbReference type="OrthoDB" id="6285721at2759"/>
<dbReference type="AlphaFoldDB" id="A0A3P7P9E3"/>
<evidence type="ECO:0000259" key="2">
    <source>
        <dbReference type="SMART" id="SM00555"/>
    </source>
</evidence>
<evidence type="ECO:0000313" key="3">
    <source>
        <dbReference type="EMBL" id="VDN16692.1"/>
    </source>
</evidence>
<dbReference type="GO" id="GO:0008277">
    <property type="term" value="P:regulation of G protein-coupled receptor signaling pathway"/>
    <property type="evidence" value="ECO:0007669"/>
    <property type="project" value="TreeGrafter"/>
</dbReference>
<dbReference type="InterPro" id="IPR013724">
    <property type="entry name" value="GIT_SHD"/>
</dbReference>
<feature type="non-terminal residue" evidence="3">
    <location>
        <position position="214"/>
    </location>
</feature>
<sequence length="214" mass="23609">MPWSPIIDCIVLAFYELTDGLSFYLCRRLPNHKAVFLMNSSTPAATAAKSNEVNSGTPEHRASFYGPGHFLIVPAPTTQNAQPPSGRAHVADPRERVKNLDNVAFEDLCIDVYDEAERRMTNAILEPSFEENGERTERLTNGGAHGDGQRPRSAMASAKHSLALFFLPPNTAYSTVRNQARQKLGRLSVTEFRTLVVDVLTEAANRLSPLLENA</sequence>
<dbReference type="Proteomes" id="UP000281553">
    <property type="component" value="Unassembled WGS sequence"/>
</dbReference>
<accession>A0A3P7P9E3</accession>
<organism evidence="3 4">
    <name type="scientific">Dibothriocephalus latus</name>
    <name type="common">Fish tapeworm</name>
    <name type="synonym">Diphyllobothrium latum</name>
    <dbReference type="NCBI Taxonomy" id="60516"/>
    <lineage>
        <taxon>Eukaryota</taxon>
        <taxon>Metazoa</taxon>
        <taxon>Spiralia</taxon>
        <taxon>Lophotrochozoa</taxon>
        <taxon>Platyhelminthes</taxon>
        <taxon>Cestoda</taxon>
        <taxon>Eucestoda</taxon>
        <taxon>Diphyllobothriidea</taxon>
        <taxon>Diphyllobothriidae</taxon>
        <taxon>Dibothriocephalus</taxon>
    </lineage>
</organism>
<dbReference type="GO" id="GO:0032012">
    <property type="term" value="P:regulation of ARF protein signal transduction"/>
    <property type="evidence" value="ECO:0007669"/>
    <property type="project" value="InterPro"/>
</dbReference>
<feature type="region of interest" description="Disordered" evidence="1">
    <location>
        <begin position="127"/>
        <end position="152"/>
    </location>
</feature>
<dbReference type="Pfam" id="PF08518">
    <property type="entry name" value="GIT_SHD"/>
    <property type="match status" value="2"/>
</dbReference>
<dbReference type="EMBL" id="UYRU01066745">
    <property type="protein sequence ID" value="VDN16692.1"/>
    <property type="molecule type" value="Genomic_DNA"/>
</dbReference>
<dbReference type="InterPro" id="IPR047161">
    <property type="entry name" value="GIT-like"/>
</dbReference>